<gene>
    <name evidence="23" type="ORF">SNE40_018773</name>
</gene>
<dbReference type="EMBL" id="JAZGQO010000014">
    <property type="protein sequence ID" value="KAK6170363.1"/>
    <property type="molecule type" value="Genomic_DNA"/>
</dbReference>
<dbReference type="GO" id="GO:0016787">
    <property type="term" value="F:hydrolase activity"/>
    <property type="evidence" value="ECO:0007669"/>
    <property type="project" value="UniProtKB-KW"/>
</dbReference>
<keyword evidence="15" id="KW-0511">Multifunctional enzyme</keyword>
<feature type="binding site" evidence="17">
    <location>
        <begin position="835"/>
        <end position="839"/>
    </location>
    <ligand>
        <name>3'-phosphoadenylyl sulfate</name>
        <dbReference type="ChEBI" id="CHEBI:58339"/>
    </ligand>
</feature>
<evidence type="ECO:0000259" key="20">
    <source>
        <dbReference type="Pfam" id="PF00685"/>
    </source>
</evidence>
<dbReference type="InterPro" id="IPR000863">
    <property type="entry name" value="Sulfotransferase_dom"/>
</dbReference>
<feature type="binding site" evidence="17">
    <location>
        <position position="714"/>
    </location>
    <ligand>
        <name>3'-phosphoadenylyl sulfate</name>
        <dbReference type="ChEBI" id="CHEBI:58339"/>
    </ligand>
</feature>
<feature type="domain" description="Heparan sulfate-N-deacetylase N-terminal" evidence="22">
    <location>
        <begin position="93"/>
        <end position="303"/>
    </location>
</feature>
<evidence type="ECO:0000256" key="19">
    <source>
        <dbReference type="SAM" id="Phobius"/>
    </source>
</evidence>
<dbReference type="Proteomes" id="UP001347796">
    <property type="component" value="Unassembled WGS sequence"/>
</dbReference>
<dbReference type="FunFam" id="3.40.50.300:FF:000176">
    <property type="entry name" value="bifunctional heparan sulfate N-deacetylase/N-sulfotransferase 1"/>
    <property type="match status" value="1"/>
</dbReference>
<feature type="domain" description="Heparan sulphate-N-deacetylase deacetylase" evidence="21">
    <location>
        <begin position="314"/>
        <end position="517"/>
    </location>
</feature>
<dbReference type="GO" id="GO:0000139">
    <property type="term" value="C:Golgi membrane"/>
    <property type="evidence" value="ECO:0007669"/>
    <property type="project" value="UniProtKB-SubCell"/>
</dbReference>
<comment type="caution">
    <text evidence="23">The sequence shown here is derived from an EMBL/GenBank/DDBJ whole genome shotgun (WGS) entry which is preliminary data.</text>
</comment>
<dbReference type="InterPro" id="IPR056793">
    <property type="entry name" value="HSNSD_N"/>
</dbReference>
<dbReference type="GO" id="GO:0015016">
    <property type="term" value="F:heparan sulfate N-sulfotransferase activity"/>
    <property type="evidence" value="ECO:0007669"/>
    <property type="project" value="UniProtKB-EC"/>
</dbReference>
<dbReference type="InterPro" id="IPR021930">
    <property type="entry name" value="Heparan_SO4_deacetylase_dom"/>
</dbReference>
<dbReference type="PANTHER" id="PTHR10605">
    <property type="entry name" value="HEPARAN SULFATE SULFOTRANSFERASE"/>
    <property type="match status" value="1"/>
</dbReference>
<dbReference type="SUPFAM" id="SSF52540">
    <property type="entry name" value="P-loop containing nucleoside triphosphate hydrolases"/>
    <property type="match status" value="1"/>
</dbReference>
<dbReference type="EC" id="2.8.2.8" evidence="5"/>
<dbReference type="InterPro" id="IPR027417">
    <property type="entry name" value="P-loop_NTPase"/>
</dbReference>
<keyword evidence="12 19" id="KW-0472">Membrane</keyword>
<comment type="similarity">
    <text evidence="4">Belongs to the sulfotransferase 1 family. NDST subfamily.</text>
</comment>
<dbReference type="Pfam" id="PF12062">
    <property type="entry name" value="HSNSD-CE"/>
    <property type="match status" value="1"/>
</dbReference>
<feature type="domain" description="Sulfotransferase" evidence="20">
    <location>
        <begin position="607"/>
        <end position="855"/>
    </location>
</feature>
<feature type="active site" description="For sulfotransferase activity" evidence="16">
    <location>
        <position position="616"/>
    </location>
</feature>
<evidence type="ECO:0000256" key="4">
    <source>
        <dbReference type="ARBA" id="ARBA00010420"/>
    </source>
</evidence>
<evidence type="ECO:0000256" key="10">
    <source>
        <dbReference type="ARBA" id="ARBA00022989"/>
    </source>
</evidence>
<evidence type="ECO:0000256" key="1">
    <source>
        <dbReference type="ARBA" id="ARBA00004323"/>
    </source>
</evidence>
<proteinExistence type="inferred from homology"/>
<keyword evidence="24" id="KW-1185">Reference proteome</keyword>
<keyword evidence="13 18" id="KW-1015">Disulfide bond</keyword>
<comment type="subcellular location">
    <subcellularLocation>
        <location evidence="1">Golgi apparatus membrane</location>
        <topology evidence="1">Single-pass type II membrane protein</topology>
    </subcellularLocation>
</comment>
<evidence type="ECO:0000256" key="12">
    <source>
        <dbReference type="ARBA" id="ARBA00023136"/>
    </source>
</evidence>
<evidence type="ECO:0000256" key="15">
    <source>
        <dbReference type="ARBA" id="ARBA00023268"/>
    </source>
</evidence>
<dbReference type="GO" id="GO:0019213">
    <property type="term" value="F:deacetylase activity"/>
    <property type="evidence" value="ECO:0007669"/>
    <property type="project" value="TreeGrafter"/>
</dbReference>
<dbReference type="Pfam" id="PF00685">
    <property type="entry name" value="Sulfotransfer_1"/>
    <property type="match status" value="1"/>
</dbReference>
<evidence type="ECO:0000256" key="13">
    <source>
        <dbReference type="ARBA" id="ARBA00023157"/>
    </source>
</evidence>
<keyword evidence="9" id="KW-0735">Signal-anchor</keyword>
<organism evidence="23 24">
    <name type="scientific">Patella caerulea</name>
    <name type="common">Rayed Mediterranean limpet</name>
    <dbReference type="NCBI Taxonomy" id="87958"/>
    <lineage>
        <taxon>Eukaryota</taxon>
        <taxon>Metazoa</taxon>
        <taxon>Spiralia</taxon>
        <taxon>Lophotrochozoa</taxon>
        <taxon>Mollusca</taxon>
        <taxon>Gastropoda</taxon>
        <taxon>Patellogastropoda</taxon>
        <taxon>Patelloidea</taxon>
        <taxon>Patellidae</taxon>
        <taxon>Patella</taxon>
    </lineage>
</organism>
<evidence type="ECO:0000256" key="14">
    <source>
        <dbReference type="ARBA" id="ARBA00023180"/>
    </source>
</evidence>
<evidence type="ECO:0000313" key="23">
    <source>
        <dbReference type="EMBL" id="KAK6170363.1"/>
    </source>
</evidence>
<evidence type="ECO:0000256" key="5">
    <source>
        <dbReference type="ARBA" id="ARBA00012979"/>
    </source>
</evidence>
<keyword evidence="8" id="KW-0378">Hydrolase</keyword>
<evidence type="ECO:0000259" key="22">
    <source>
        <dbReference type="Pfam" id="PF25119"/>
    </source>
</evidence>
<name>A0AAN8J7I8_PATCE</name>
<evidence type="ECO:0000313" key="24">
    <source>
        <dbReference type="Proteomes" id="UP001347796"/>
    </source>
</evidence>
<keyword evidence="10 19" id="KW-1133">Transmembrane helix</keyword>
<keyword evidence="7 19" id="KW-0812">Transmembrane</keyword>
<evidence type="ECO:0000256" key="9">
    <source>
        <dbReference type="ARBA" id="ARBA00022968"/>
    </source>
</evidence>
<evidence type="ECO:0000256" key="17">
    <source>
        <dbReference type="PIRSR" id="PIRSR637359-2"/>
    </source>
</evidence>
<evidence type="ECO:0000256" key="8">
    <source>
        <dbReference type="ARBA" id="ARBA00022801"/>
    </source>
</evidence>
<keyword evidence="6" id="KW-0808">Transferase</keyword>
<evidence type="ECO:0000259" key="21">
    <source>
        <dbReference type="Pfam" id="PF12062"/>
    </source>
</evidence>
<evidence type="ECO:0000256" key="11">
    <source>
        <dbReference type="ARBA" id="ARBA00023034"/>
    </source>
</evidence>
<feature type="transmembrane region" description="Helical" evidence="19">
    <location>
        <begin position="29"/>
        <end position="49"/>
    </location>
</feature>
<evidence type="ECO:0000256" key="7">
    <source>
        <dbReference type="ARBA" id="ARBA00022692"/>
    </source>
</evidence>
<comment type="pathway">
    <text evidence="3">Glycan metabolism; heparan sulfate biosynthesis.</text>
</comment>
<dbReference type="InterPro" id="IPR037359">
    <property type="entry name" value="NST/OST"/>
</dbReference>
<accession>A0AAN8J7I8</accession>
<evidence type="ECO:0000256" key="2">
    <source>
        <dbReference type="ARBA" id="ARBA00004841"/>
    </source>
</evidence>
<feature type="disulfide bond" evidence="18">
    <location>
        <begin position="820"/>
        <end position="830"/>
    </location>
</feature>
<reference evidence="23 24" key="1">
    <citation type="submission" date="2024-01" db="EMBL/GenBank/DDBJ databases">
        <title>The genome of the rayed Mediterranean limpet Patella caerulea (Linnaeus, 1758).</title>
        <authorList>
            <person name="Anh-Thu Weber A."/>
            <person name="Halstead-Nussloch G."/>
        </authorList>
    </citation>
    <scope>NUCLEOTIDE SEQUENCE [LARGE SCALE GENOMIC DNA]</scope>
    <source>
        <strain evidence="23">AATW-2023a</strain>
        <tissue evidence="23">Whole specimen</tissue>
    </source>
</reference>
<evidence type="ECO:0000256" key="16">
    <source>
        <dbReference type="PIRSR" id="PIRSR637359-1"/>
    </source>
</evidence>
<dbReference type="Gene3D" id="3.40.50.300">
    <property type="entry name" value="P-loop containing nucleotide triphosphate hydrolases"/>
    <property type="match status" value="1"/>
</dbReference>
<keyword evidence="11" id="KW-0333">Golgi apparatus</keyword>
<evidence type="ECO:0000256" key="3">
    <source>
        <dbReference type="ARBA" id="ARBA00005093"/>
    </source>
</evidence>
<protein>
    <recommendedName>
        <fullName evidence="5">[heparan sulfate]-glucosamine N-sulfotransferase</fullName>
        <ecNumber evidence="5">2.8.2.8</ecNumber>
    </recommendedName>
</protein>
<dbReference type="Pfam" id="PF25119">
    <property type="entry name" value="HSNSD_N"/>
    <property type="match status" value="1"/>
</dbReference>
<keyword evidence="14" id="KW-0325">Glycoprotein</keyword>
<sequence length="885" mass="103602">MFWRSSFIVLSNICARCFCLKRFTLTKVLLIVILLSVVSTIVSISFLNLRFGIARQRSKPPLPLSTCRLNSTISRSLLKRVNHQSKAGLHLGDRVLVMVESQYSKAGTKITHLLEAIRVEFKVEPTGKNLPTLTHLDKGKFSVIIFENYNKYITMDKWNRQLLDKYCSEYNVGIIGFVPSKPDIISDNVPGFPMVFEYGMKLQDYKLNMFSDVWRVTKAGQIYEGRLPGEWTVFHTNHSTYEPLAYSKKQTQKFSVSIEEDVNKPVVPVIYDHGKYDKIKRIIFGSALRFWLHRLILLDSLSILSNGKLSMPLERHIQIDIDDIFVGREGIRMCVDDVEALVTTQEKIRQMVSGFSFNLGFSGRYYLRGSYEEDAGDKKLLEYRDKFWWFGHMWRHEQAHKFDEPYITLAMQQNSQFAKENNIPVKQNYAVAPHHSGVYPIHEPLYTAWRNVWDVKVTSTEEYPRLHPAWRRRGFIYKGVMVLPRQTCGLYTHTLFLSDYPGGRKHLDDSIKGGELFQIILFNPISVFMTHMSNYGNDRLALYTFESVLKFIQCWTNLKLLAVPPLQLALKYFEMYPEERDPIWQNPCDHKRHLSIWSPNKTCEKLPNFLVIGPQKTGTTALYTFLGMHPAIESNFNSPDTFEEVQFFNGNNYYHGIDWYMEFFPTPKNTTSTYLFEKSATYFDNEVVPRRAFALLPRAKIICILINPSKRAYSWYQHMRSHEDPTALNYSFYDVITATDIDPRKLRELRNRCLNPGMYAQHLIRWLDYYPSRQLFIVDGEQLKNDPIHVMHTIQRFLHIDPYFDYSQFLRFDPKKGFFCQVISDDRNKCLGKSKGRAYPPMSKEEQLFLKQYYQRHNVALSKLLDKLNTEVPAWLEEELRGGDE</sequence>
<evidence type="ECO:0000256" key="6">
    <source>
        <dbReference type="ARBA" id="ARBA00022679"/>
    </source>
</evidence>
<dbReference type="AlphaFoldDB" id="A0AAN8J7I8"/>
<comment type="pathway">
    <text evidence="2">Glycan metabolism; heparin biosynthesis.</text>
</comment>
<dbReference type="PANTHER" id="PTHR10605:SF56">
    <property type="entry name" value="BIFUNCTIONAL HEPARAN SULFATE N-DEACETYLASE_N-SULFOTRANSFERASE"/>
    <property type="match status" value="1"/>
</dbReference>
<evidence type="ECO:0000256" key="18">
    <source>
        <dbReference type="PIRSR" id="PIRSR637359-3"/>
    </source>
</evidence>